<keyword evidence="1" id="KW-0235">DNA replication</keyword>
<protein>
    <recommendedName>
        <fullName evidence="4">Replication factor C C-terminal domain-containing protein</fullName>
    </recommendedName>
</protein>
<evidence type="ECO:0008006" key="4">
    <source>
        <dbReference type="Google" id="ProtNLM"/>
    </source>
</evidence>
<dbReference type="PANTHER" id="PTHR11669:SF1">
    <property type="entry name" value="REPLICATION FACTOR C SUBUNIT 3"/>
    <property type="match status" value="1"/>
</dbReference>
<dbReference type="OrthoDB" id="761538at2759"/>
<dbReference type="Proteomes" id="UP000784294">
    <property type="component" value="Unassembled WGS sequence"/>
</dbReference>
<proteinExistence type="predicted"/>
<evidence type="ECO:0000313" key="3">
    <source>
        <dbReference type="Proteomes" id="UP000784294"/>
    </source>
</evidence>
<dbReference type="SUPFAM" id="SSF52540">
    <property type="entry name" value="P-loop containing nucleoside triphosphate hydrolases"/>
    <property type="match status" value="1"/>
</dbReference>
<keyword evidence="3" id="KW-1185">Reference proteome</keyword>
<dbReference type="PANTHER" id="PTHR11669">
    <property type="entry name" value="REPLICATION FACTOR C / DNA POLYMERASE III GAMMA-TAU SUBUNIT"/>
    <property type="match status" value="1"/>
</dbReference>
<dbReference type="GO" id="GO:0006281">
    <property type="term" value="P:DNA repair"/>
    <property type="evidence" value="ECO:0007669"/>
    <property type="project" value="TreeGrafter"/>
</dbReference>
<accession>A0A448X9G8</accession>
<sequence>MPFPTRSRCLPVRVAAPSLDEICTVLQNTAKREGVQLPSQLASRIADASERNLRRALLMAEAARAQHCPPLPDQPVHLPQWQVYLNETAQAILSEQSPRRYALLFPPSF</sequence>
<gene>
    <name evidence="2" type="ORF">PXEA_LOCUS25018</name>
</gene>
<dbReference type="GO" id="GO:0003689">
    <property type="term" value="F:DNA clamp loader activity"/>
    <property type="evidence" value="ECO:0007669"/>
    <property type="project" value="TreeGrafter"/>
</dbReference>
<dbReference type="InterPro" id="IPR027417">
    <property type="entry name" value="P-loop_NTPase"/>
</dbReference>
<dbReference type="GO" id="GO:0006261">
    <property type="term" value="P:DNA-templated DNA replication"/>
    <property type="evidence" value="ECO:0007669"/>
    <property type="project" value="TreeGrafter"/>
</dbReference>
<dbReference type="GO" id="GO:0005663">
    <property type="term" value="C:DNA replication factor C complex"/>
    <property type="evidence" value="ECO:0007669"/>
    <property type="project" value="TreeGrafter"/>
</dbReference>
<reference evidence="2" key="1">
    <citation type="submission" date="2018-11" db="EMBL/GenBank/DDBJ databases">
        <authorList>
            <consortium name="Pathogen Informatics"/>
        </authorList>
    </citation>
    <scope>NUCLEOTIDE SEQUENCE</scope>
</reference>
<dbReference type="FunFam" id="1.10.8.60:FF:000030">
    <property type="entry name" value="replication factor C subunit 3"/>
    <property type="match status" value="1"/>
</dbReference>
<dbReference type="GO" id="GO:0005634">
    <property type="term" value="C:nucleus"/>
    <property type="evidence" value="ECO:0007669"/>
    <property type="project" value="TreeGrafter"/>
</dbReference>
<organism evidence="2 3">
    <name type="scientific">Protopolystoma xenopodis</name>
    <dbReference type="NCBI Taxonomy" id="117903"/>
    <lineage>
        <taxon>Eukaryota</taxon>
        <taxon>Metazoa</taxon>
        <taxon>Spiralia</taxon>
        <taxon>Lophotrochozoa</taxon>
        <taxon>Platyhelminthes</taxon>
        <taxon>Monogenea</taxon>
        <taxon>Polyopisthocotylea</taxon>
        <taxon>Polystomatidea</taxon>
        <taxon>Polystomatidae</taxon>
        <taxon>Protopolystoma</taxon>
    </lineage>
</organism>
<dbReference type="AlphaFoldDB" id="A0A448X9G8"/>
<evidence type="ECO:0000313" key="2">
    <source>
        <dbReference type="EMBL" id="VEL31578.1"/>
    </source>
</evidence>
<dbReference type="InterPro" id="IPR050238">
    <property type="entry name" value="DNA_Rep/Repair_Clamp_Loader"/>
</dbReference>
<name>A0A448X9G8_9PLAT</name>
<evidence type="ECO:0000256" key="1">
    <source>
        <dbReference type="ARBA" id="ARBA00022705"/>
    </source>
</evidence>
<dbReference type="Pfam" id="PF21960">
    <property type="entry name" value="RCF1-5-like_lid"/>
    <property type="match status" value="1"/>
</dbReference>
<dbReference type="EMBL" id="CAAALY010124134">
    <property type="protein sequence ID" value="VEL31578.1"/>
    <property type="molecule type" value="Genomic_DNA"/>
</dbReference>
<comment type="caution">
    <text evidence="2">The sequence shown here is derived from an EMBL/GenBank/DDBJ whole genome shotgun (WGS) entry which is preliminary data.</text>
</comment>
<dbReference type="Gene3D" id="1.10.8.60">
    <property type="match status" value="1"/>
</dbReference>